<dbReference type="Proteomes" id="UP000184041">
    <property type="component" value="Unassembled WGS sequence"/>
</dbReference>
<dbReference type="STRING" id="1194090.SAMN05443144_10965"/>
<reference evidence="1 2" key="1">
    <citation type="submission" date="2016-11" db="EMBL/GenBank/DDBJ databases">
        <authorList>
            <person name="Jaros S."/>
            <person name="Januszkiewicz K."/>
            <person name="Wedrychowicz H."/>
        </authorList>
    </citation>
    <scope>NUCLEOTIDE SEQUENCE [LARGE SCALE GENOMIC DNA]</scope>
    <source>
        <strain evidence="1 2">DSM 21986</strain>
    </source>
</reference>
<protein>
    <submittedName>
        <fullName evidence="1">Uncharacterized protein</fullName>
    </submittedName>
</protein>
<name>A0A1M5C2K4_9BACT</name>
<evidence type="ECO:0000313" key="2">
    <source>
        <dbReference type="Proteomes" id="UP000184041"/>
    </source>
</evidence>
<evidence type="ECO:0000313" key="1">
    <source>
        <dbReference type="EMBL" id="SHF48662.1"/>
    </source>
</evidence>
<keyword evidence="2" id="KW-1185">Reference proteome</keyword>
<accession>A0A1M5C2K4</accession>
<dbReference type="AlphaFoldDB" id="A0A1M5C2K4"/>
<gene>
    <name evidence="1" type="ORF">SAMN05443144_10965</name>
</gene>
<organism evidence="1 2">
    <name type="scientific">Fodinibius roseus</name>
    <dbReference type="NCBI Taxonomy" id="1194090"/>
    <lineage>
        <taxon>Bacteria</taxon>
        <taxon>Pseudomonadati</taxon>
        <taxon>Balneolota</taxon>
        <taxon>Balneolia</taxon>
        <taxon>Balneolales</taxon>
        <taxon>Balneolaceae</taxon>
        <taxon>Fodinibius</taxon>
    </lineage>
</organism>
<sequence length="41" mass="4875">MSELEDERRAKPDELAIDFAKSGKLLELQLQKLSLQKYIYY</sequence>
<dbReference type="EMBL" id="FQUS01000009">
    <property type="protein sequence ID" value="SHF48662.1"/>
    <property type="molecule type" value="Genomic_DNA"/>
</dbReference>
<proteinExistence type="predicted"/>